<comment type="caution">
    <text evidence="1">The sequence shown here is derived from an EMBL/GenBank/DDBJ whole genome shotgun (WGS) entry which is preliminary data.</text>
</comment>
<protein>
    <submittedName>
        <fullName evidence="1">Uncharacterized protein</fullName>
    </submittedName>
</protein>
<gene>
    <name evidence="1" type="ORF">J2787_003296</name>
</gene>
<reference evidence="1" key="1">
    <citation type="submission" date="2023-07" db="EMBL/GenBank/DDBJ databases">
        <title>Sorghum-associated microbial communities from plants grown in Nebraska, USA.</title>
        <authorList>
            <person name="Schachtman D."/>
        </authorList>
    </citation>
    <scope>NUCLEOTIDE SEQUENCE</scope>
    <source>
        <strain evidence="1">DS2360</strain>
    </source>
</reference>
<dbReference type="EMBL" id="JAVDQY010000003">
    <property type="protein sequence ID" value="MDR6527904.1"/>
    <property type="molecule type" value="Genomic_DNA"/>
</dbReference>
<dbReference type="AlphaFoldDB" id="A0AAE3YAA9"/>
<sequence>MLEVNLTGEIRHHYDEESSLPAHNLVIKPLLEQSKSAYIFGLKKDDELFKANSDILISERGKFRFDSSKECVIGHEQLWNATMWKRGSIIILLQGDEFDFSDIFKSTYRPALTLTPNMGNTVSATKRCKEERELGNIAICFPASNGIEWMTIYANDKALEEIMKQAENNCREKAYYTRKE</sequence>
<accession>A0AAE3YAA9</accession>
<organism evidence="1 2">
    <name type="scientific">Chryseobacterium rhizosphaerae</name>
    <dbReference type="NCBI Taxonomy" id="395937"/>
    <lineage>
        <taxon>Bacteria</taxon>
        <taxon>Pseudomonadati</taxon>
        <taxon>Bacteroidota</taxon>
        <taxon>Flavobacteriia</taxon>
        <taxon>Flavobacteriales</taxon>
        <taxon>Weeksellaceae</taxon>
        <taxon>Chryseobacterium group</taxon>
        <taxon>Chryseobacterium</taxon>
    </lineage>
</organism>
<evidence type="ECO:0000313" key="2">
    <source>
        <dbReference type="Proteomes" id="UP001184861"/>
    </source>
</evidence>
<dbReference type="RefSeq" id="WP_202270516.1">
    <property type="nucleotide sequence ID" value="NZ_JALGCC010000001.1"/>
</dbReference>
<dbReference type="Proteomes" id="UP001184861">
    <property type="component" value="Unassembled WGS sequence"/>
</dbReference>
<evidence type="ECO:0000313" key="1">
    <source>
        <dbReference type="EMBL" id="MDR6527904.1"/>
    </source>
</evidence>
<proteinExistence type="predicted"/>
<name>A0AAE3YAA9_9FLAO</name>